<dbReference type="Gene3D" id="3.40.50.300">
    <property type="entry name" value="P-loop containing nucleotide triphosphate hydrolases"/>
    <property type="match status" value="1"/>
</dbReference>
<dbReference type="PROSITE" id="PS00211">
    <property type="entry name" value="ABC_TRANSPORTER_1"/>
    <property type="match status" value="1"/>
</dbReference>
<dbReference type="PANTHER" id="PTHR42711:SF5">
    <property type="entry name" value="ABC TRANSPORTER ATP-BINDING PROTEIN NATA"/>
    <property type="match status" value="1"/>
</dbReference>
<reference evidence="7" key="1">
    <citation type="submission" date="2022-08" db="EMBL/GenBank/DDBJ databases">
        <title>Genomic Encyclopedia of Type Strains, Phase III (KMG-III): the genomes of soil and plant-associated and newly described type strains.</title>
        <authorList>
            <person name="Whitman W."/>
        </authorList>
    </citation>
    <scope>NUCLEOTIDE SEQUENCE</scope>
    <source>
        <strain evidence="7">HMT 1</strain>
    </source>
</reference>
<evidence type="ECO:0000256" key="5">
    <source>
        <dbReference type="ARBA" id="ARBA00022840"/>
    </source>
</evidence>
<organism evidence="7 8">
    <name type="scientific">Methylohalomonas lacus</name>
    <dbReference type="NCBI Taxonomy" id="398773"/>
    <lineage>
        <taxon>Bacteria</taxon>
        <taxon>Pseudomonadati</taxon>
        <taxon>Pseudomonadota</taxon>
        <taxon>Gammaproteobacteria</taxon>
        <taxon>Methylohalomonadales</taxon>
        <taxon>Methylohalomonadaceae</taxon>
        <taxon>Methylohalomonas</taxon>
    </lineage>
</organism>
<keyword evidence="5 7" id="KW-0067">ATP-binding</keyword>
<dbReference type="Pfam" id="PF00005">
    <property type="entry name" value="ABC_tran"/>
    <property type="match status" value="1"/>
</dbReference>
<dbReference type="InterPro" id="IPR050763">
    <property type="entry name" value="ABC_transporter_ATP-binding"/>
</dbReference>
<dbReference type="InterPro" id="IPR003593">
    <property type="entry name" value="AAA+_ATPase"/>
</dbReference>
<dbReference type="Proteomes" id="UP001204445">
    <property type="component" value="Unassembled WGS sequence"/>
</dbReference>
<evidence type="ECO:0000256" key="2">
    <source>
        <dbReference type="ARBA" id="ARBA00022448"/>
    </source>
</evidence>
<accession>A0AAE3HHQ1</accession>
<comment type="caution">
    <text evidence="7">The sequence shown here is derived from an EMBL/GenBank/DDBJ whole genome shotgun (WGS) entry which is preliminary data.</text>
</comment>
<dbReference type="InterPro" id="IPR027417">
    <property type="entry name" value="P-loop_NTPase"/>
</dbReference>
<dbReference type="GO" id="GO:0016887">
    <property type="term" value="F:ATP hydrolysis activity"/>
    <property type="evidence" value="ECO:0007669"/>
    <property type="project" value="InterPro"/>
</dbReference>
<evidence type="ECO:0000256" key="1">
    <source>
        <dbReference type="ARBA" id="ARBA00005417"/>
    </source>
</evidence>
<dbReference type="PROSITE" id="PS50893">
    <property type="entry name" value="ABC_TRANSPORTER_2"/>
    <property type="match status" value="1"/>
</dbReference>
<dbReference type="SUPFAM" id="SSF52540">
    <property type="entry name" value="P-loop containing nucleoside triphosphate hydrolases"/>
    <property type="match status" value="1"/>
</dbReference>
<evidence type="ECO:0000256" key="3">
    <source>
        <dbReference type="ARBA" id="ARBA00022458"/>
    </source>
</evidence>
<evidence type="ECO:0000256" key="4">
    <source>
        <dbReference type="ARBA" id="ARBA00022741"/>
    </source>
</evidence>
<protein>
    <submittedName>
        <fullName evidence="7">ABC-2 type transport system ATP-binding protein</fullName>
    </submittedName>
</protein>
<keyword evidence="2" id="KW-0813">Transport</keyword>
<dbReference type="EMBL" id="JANUCT010000003">
    <property type="protein sequence ID" value="MCS3902541.1"/>
    <property type="molecule type" value="Genomic_DNA"/>
</dbReference>
<keyword evidence="4" id="KW-0547">Nucleotide-binding</keyword>
<dbReference type="PANTHER" id="PTHR42711">
    <property type="entry name" value="ABC TRANSPORTER ATP-BINDING PROTEIN"/>
    <property type="match status" value="1"/>
</dbReference>
<dbReference type="SMART" id="SM00382">
    <property type="entry name" value="AAA"/>
    <property type="match status" value="1"/>
</dbReference>
<feature type="domain" description="ABC transporter" evidence="6">
    <location>
        <begin position="6"/>
        <end position="236"/>
    </location>
</feature>
<keyword evidence="8" id="KW-1185">Reference proteome</keyword>
<dbReference type="GO" id="GO:0005524">
    <property type="term" value="F:ATP binding"/>
    <property type="evidence" value="ECO:0007669"/>
    <property type="project" value="UniProtKB-KW"/>
</dbReference>
<comment type="similarity">
    <text evidence="1">Belongs to the ABC transporter superfamily.</text>
</comment>
<evidence type="ECO:0000313" key="7">
    <source>
        <dbReference type="EMBL" id="MCS3902541.1"/>
    </source>
</evidence>
<sequence>MQASAIECRGLTKQYGDVRAVNELTLNVADGSFFGLLGPNGSGKTTTIHMLSTLARPTVGSIRVAGYDVLKQPVQARACIGLVFQESALDRSLTVAENLHFAGALYGLDATTVEQRLAELLDLFDLESKREVRVAALSGGMRRALDIARGVLHRPRVLFLDEPTIGLDIINRRAIWRFISRLRQEHGMSVLLTTHYLEEAEGCDEVAFLRHGQLIGQGQPSDLIRALGHYILEIETDQPDYYIEQLSSELGTPVQEDERLLFAIQDEDFQFGALQQRLQHEVRALQLRKPDLNDVYIWRNQPTGKGEAA</sequence>
<dbReference type="InterPro" id="IPR003439">
    <property type="entry name" value="ABC_transporter-like_ATP-bd"/>
</dbReference>
<gene>
    <name evidence="7" type="ORF">J2T55_000545</name>
</gene>
<dbReference type="AlphaFoldDB" id="A0AAE3HHQ1"/>
<proteinExistence type="inferred from homology"/>
<evidence type="ECO:0000313" key="8">
    <source>
        <dbReference type="Proteomes" id="UP001204445"/>
    </source>
</evidence>
<keyword evidence="3" id="KW-0536">Nodulation</keyword>
<evidence type="ECO:0000259" key="6">
    <source>
        <dbReference type="PROSITE" id="PS50893"/>
    </source>
</evidence>
<name>A0AAE3HHQ1_9GAMM</name>
<dbReference type="InterPro" id="IPR017871">
    <property type="entry name" value="ABC_transporter-like_CS"/>
</dbReference>
<dbReference type="RefSeq" id="WP_259054085.1">
    <property type="nucleotide sequence ID" value="NZ_JANUCT010000003.1"/>
</dbReference>